<reference evidence="1" key="1">
    <citation type="journal article" date="2020" name="Stud. Mycol.">
        <title>101 Dothideomycetes genomes: a test case for predicting lifestyles and emergence of pathogens.</title>
        <authorList>
            <person name="Haridas S."/>
            <person name="Albert R."/>
            <person name="Binder M."/>
            <person name="Bloem J."/>
            <person name="Labutti K."/>
            <person name="Salamov A."/>
            <person name="Andreopoulos B."/>
            <person name="Baker S."/>
            <person name="Barry K."/>
            <person name="Bills G."/>
            <person name="Bluhm B."/>
            <person name="Cannon C."/>
            <person name="Castanera R."/>
            <person name="Culley D."/>
            <person name="Daum C."/>
            <person name="Ezra D."/>
            <person name="Gonzalez J."/>
            <person name="Henrissat B."/>
            <person name="Kuo A."/>
            <person name="Liang C."/>
            <person name="Lipzen A."/>
            <person name="Lutzoni F."/>
            <person name="Magnuson J."/>
            <person name="Mondo S."/>
            <person name="Nolan M."/>
            <person name="Ohm R."/>
            <person name="Pangilinan J."/>
            <person name="Park H.-J."/>
            <person name="Ramirez L."/>
            <person name="Alfaro M."/>
            <person name="Sun H."/>
            <person name="Tritt A."/>
            <person name="Yoshinaga Y."/>
            <person name="Zwiers L.-H."/>
            <person name="Turgeon B."/>
            <person name="Goodwin S."/>
            <person name="Spatafora J."/>
            <person name="Crous P."/>
            <person name="Grigoriev I."/>
        </authorList>
    </citation>
    <scope>NUCLEOTIDE SEQUENCE</scope>
    <source>
        <strain evidence="1">HMLAC05119</strain>
    </source>
</reference>
<accession>A0A6A5QQ37</accession>
<protein>
    <submittedName>
        <fullName evidence="1">Uncharacterized protein</fullName>
    </submittedName>
</protein>
<keyword evidence="2" id="KW-1185">Reference proteome</keyword>
<organism evidence="1 2">
    <name type="scientific">Ampelomyces quisqualis</name>
    <name type="common">Powdery mildew agent</name>
    <dbReference type="NCBI Taxonomy" id="50730"/>
    <lineage>
        <taxon>Eukaryota</taxon>
        <taxon>Fungi</taxon>
        <taxon>Dikarya</taxon>
        <taxon>Ascomycota</taxon>
        <taxon>Pezizomycotina</taxon>
        <taxon>Dothideomycetes</taxon>
        <taxon>Pleosporomycetidae</taxon>
        <taxon>Pleosporales</taxon>
        <taxon>Pleosporineae</taxon>
        <taxon>Phaeosphaeriaceae</taxon>
        <taxon>Ampelomyces</taxon>
    </lineage>
</organism>
<gene>
    <name evidence="1" type="ORF">BDU57DRAFT_179720</name>
</gene>
<dbReference type="Proteomes" id="UP000800096">
    <property type="component" value="Unassembled WGS sequence"/>
</dbReference>
<proteinExistence type="predicted"/>
<evidence type="ECO:0000313" key="1">
    <source>
        <dbReference type="EMBL" id="KAF1917861.1"/>
    </source>
</evidence>
<name>A0A6A5QQ37_AMPQU</name>
<dbReference type="AlphaFoldDB" id="A0A6A5QQ37"/>
<dbReference type="EMBL" id="ML979134">
    <property type="protein sequence ID" value="KAF1917861.1"/>
    <property type="molecule type" value="Genomic_DNA"/>
</dbReference>
<evidence type="ECO:0000313" key="2">
    <source>
        <dbReference type="Proteomes" id="UP000800096"/>
    </source>
</evidence>
<sequence>MAMHAESWCTSSLAPPQHQADFVSSDCASFCSIRTHHRTNSLAIALQEVKIRSRRCFQEPILGEGSRKHQPNITQQGLAAIAKSLDNQRSTLVHTRRLNTCFRFLFPAKHYVTRPQNLVLYHSHFSLLCYSQRWFGAGSVSRMLPTCNRCQPPPVQGYARATTLHVYQSFESCNRTAIFCPT</sequence>